<dbReference type="Proteomes" id="UP000054624">
    <property type="component" value="Unassembled WGS sequence"/>
</dbReference>
<organism evidence="2 3">
    <name type="scientific">Caballeronia temeraria</name>
    <dbReference type="NCBI Taxonomy" id="1777137"/>
    <lineage>
        <taxon>Bacteria</taxon>
        <taxon>Pseudomonadati</taxon>
        <taxon>Pseudomonadota</taxon>
        <taxon>Betaproteobacteria</taxon>
        <taxon>Burkholderiales</taxon>
        <taxon>Burkholderiaceae</taxon>
        <taxon>Caballeronia</taxon>
    </lineage>
</organism>
<reference evidence="3" key="1">
    <citation type="submission" date="2016-01" db="EMBL/GenBank/DDBJ databases">
        <authorList>
            <person name="Peeters Charlotte."/>
        </authorList>
    </citation>
    <scope>NUCLEOTIDE SEQUENCE [LARGE SCALE GENOMIC DNA]</scope>
</reference>
<feature type="compositionally biased region" description="Basic and acidic residues" evidence="1">
    <location>
        <begin position="10"/>
        <end position="39"/>
    </location>
</feature>
<dbReference type="EMBL" id="FCOI02000004">
    <property type="protein sequence ID" value="SAK51806.1"/>
    <property type="molecule type" value="Genomic_DNA"/>
</dbReference>
<gene>
    <name evidence="2" type="ORF">AWB76_01606</name>
</gene>
<evidence type="ECO:0000313" key="3">
    <source>
        <dbReference type="Proteomes" id="UP000054624"/>
    </source>
</evidence>
<evidence type="ECO:0000256" key="1">
    <source>
        <dbReference type="SAM" id="MobiDB-lite"/>
    </source>
</evidence>
<protein>
    <submittedName>
        <fullName evidence="2">Uncharacterized protein</fullName>
    </submittedName>
</protein>
<feature type="region of interest" description="Disordered" evidence="1">
    <location>
        <begin position="1"/>
        <end position="39"/>
    </location>
</feature>
<evidence type="ECO:0000313" key="2">
    <source>
        <dbReference type="EMBL" id="SAK51806.1"/>
    </source>
</evidence>
<name>A0A158A2D5_9BURK</name>
<proteinExistence type="predicted"/>
<sequence length="116" mass="13049">MTQHLPHRQTAHDRVAELAARDARADRRQVRADSIDDGRAGNQRFELGELIGGRAPREPAGLLAFVKAARHFLQAENVKVMQRFGFRDDTRQIDAAIRAASPLNVPVDESHVHPRR</sequence>
<accession>A0A158A2D5</accession>
<keyword evidence="3" id="KW-1185">Reference proteome</keyword>
<dbReference type="AlphaFoldDB" id="A0A158A2D5"/>